<accession>A0A1I6XG04</accession>
<evidence type="ECO:0000256" key="3">
    <source>
        <dbReference type="ARBA" id="ARBA00023163"/>
    </source>
</evidence>
<keyword evidence="1" id="KW-0805">Transcription regulation</keyword>
<protein>
    <submittedName>
        <fullName evidence="5">AraC-type DNA-binding protein</fullName>
    </submittedName>
</protein>
<dbReference type="PANTHER" id="PTHR43280">
    <property type="entry name" value="ARAC-FAMILY TRANSCRIPTIONAL REGULATOR"/>
    <property type="match status" value="1"/>
</dbReference>
<keyword evidence="2 5" id="KW-0238">DNA-binding</keyword>
<dbReference type="OrthoDB" id="9813413at2"/>
<dbReference type="Proteomes" id="UP000236454">
    <property type="component" value="Unassembled WGS sequence"/>
</dbReference>
<dbReference type="GO" id="GO:0003700">
    <property type="term" value="F:DNA-binding transcription factor activity"/>
    <property type="evidence" value="ECO:0007669"/>
    <property type="project" value="InterPro"/>
</dbReference>
<proteinExistence type="predicted"/>
<gene>
    <name evidence="5" type="ORF">SAMN05216474_0146</name>
</gene>
<dbReference type="AlphaFoldDB" id="A0A1I6XG04"/>
<dbReference type="SMART" id="SM00342">
    <property type="entry name" value="HTH_ARAC"/>
    <property type="match status" value="1"/>
</dbReference>
<dbReference type="SUPFAM" id="SSF46689">
    <property type="entry name" value="Homeodomain-like"/>
    <property type="match status" value="1"/>
</dbReference>
<dbReference type="STRING" id="477690.SAMN05216474_0146"/>
<sequence length="267" mass="31017">MLHNLVELNDINSCYSQRTKHYDRHDCSEILWINYMEKGSSITVDSDTFTDLNYQFILIGKNQYAALNGRAKGLSLCLKNEFFRMGEFSTLRALFSPFVNTPVQAKEEDIEMLDSFLRLFHLEISGTNYQPILVSLLVGLLNKIYLLRPIEGARHKRSRRLEKLIDLVEENYTKNRGTSFYAKELGITPKRLNEILKERIGVTLNQFIANMIVLEAKRRLVLVDKNVNDISYELGFKEQAYFSRFFKKHTGQTPTEFISSTNRPTLP</sequence>
<evidence type="ECO:0000313" key="6">
    <source>
        <dbReference type="Proteomes" id="UP000236454"/>
    </source>
</evidence>
<evidence type="ECO:0000259" key="4">
    <source>
        <dbReference type="PROSITE" id="PS01124"/>
    </source>
</evidence>
<dbReference type="Pfam" id="PF12833">
    <property type="entry name" value="HTH_18"/>
    <property type="match status" value="1"/>
</dbReference>
<name>A0A1I6XG04_9FLAO</name>
<organism evidence="5 6">
    <name type="scientific">Lishizhenia tianjinensis</name>
    <dbReference type="NCBI Taxonomy" id="477690"/>
    <lineage>
        <taxon>Bacteria</taxon>
        <taxon>Pseudomonadati</taxon>
        <taxon>Bacteroidota</taxon>
        <taxon>Flavobacteriia</taxon>
        <taxon>Flavobacteriales</taxon>
        <taxon>Crocinitomicaceae</taxon>
        <taxon>Lishizhenia</taxon>
    </lineage>
</organism>
<evidence type="ECO:0000256" key="1">
    <source>
        <dbReference type="ARBA" id="ARBA00023015"/>
    </source>
</evidence>
<dbReference type="PANTHER" id="PTHR43280:SF32">
    <property type="entry name" value="TRANSCRIPTIONAL REGULATORY PROTEIN"/>
    <property type="match status" value="1"/>
</dbReference>
<dbReference type="PROSITE" id="PS01124">
    <property type="entry name" value="HTH_ARAC_FAMILY_2"/>
    <property type="match status" value="1"/>
</dbReference>
<evidence type="ECO:0000313" key="5">
    <source>
        <dbReference type="EMBL" id="SFT36784.1"/>
    </source>
</evidence>
<evidence type="ECO:0000256" key="2">
    <source>
        <dbReference type="ARBA" id="ARBA00023125"/>
    </source>
</evidence>
<feature type="domain" description="HTH araC/xylS-type" evidence="4">
    <location>
        <begin position="162"/>
        <end position="260"/>
    </location>
</feature>
<dbReference type="GO" id="GO:0043565">
    <property type="term" value="F:sequence-specific DNA binding"/>
    <property type="evidence" value="ECO:0007669"/>
    <property type="project" value="InterPro"/>
</dbReference>
<dbReference type="InterPro" id="IPR020449">
    <property type="entry name" value="Tscrpt_reg_AraC-type_HTH"/>
</dbReference>
<keyword evidence="3" id="KW-0804">Transcription</keyword>
<keyword evidence="6" id="KW-1185">Reference proteome</keyword>
<dbReference type="PRINTS" id="PR00032">
    <property type="entry name" value="HTHARAC"/>
</dbReference>
<dbReference type="Gene3D" id="1.10.10.60">
    <property type="entry name" value="Homeodomain-like"/>
    <property type="match status" value="1"/>
</dbReference>
<dbReference type="EMBL" id="FPAS01000001">
    <property type="protein sequence ID" value="SFT36784.1"/>
    <property type="molecule type" value="Genomic_DNA"/>
</dbReference>
<dbReference type="InterPro" id="IPR018060">
    <property type="entry name" value="HTH_AraC"/>
</dbReference>
<reference evidence="5 6" key="1">
    <citation type="submission" date="2016-10" db="EMBL/GenBank/DDBJ databases">
        <authorList>
            <person name="de Groot N.N."/>
        </authorList>
    </citation>
    <scope>NUCLEOTIDE SEQUENCE [LARGE SCALE GENOMIC DNA]</scope>
    <source>
        <strain evidence="5 6">CGMCC 1.7005</strain>
    </source>
</reference>
<dbReference type="InterPro" id="IPR009057">
    <property type="entry name" value="Homeodomain-like_sf"/>
</dbReference>
<dbReference type="RefSeq" id="WP_090245206.1">
    <property type="nucleotide sequence ID" value="NZ_FPAS01000001.1"/>
</dbReference>